<keyword evidence="3" id="KW-1185">Reference proteome</keyword>
<feature type="transmembrane region" description="Helical" evidence="1">
    <location>
        <begin position="81"/>
        <end position="100"/>
    </location>
</feature>
<reference evidence="2" key="1">
    <citation type="submission" date="2021-07" db="EMBL/GenBank/DDBJ databases">
        <title>Complete genome sequence of Crassaminicella sp. 143-21, isolated from a deep-sea hydrothermal vent.</title>
        <authorList>
            <person name="Li X."/>
        </authorList>
    </citation>
    <scope>NUCLEOTIDE SEQUENCE</scope>
    <source>
        <strain evidence="2">143-21</strain>
    </source>
</reference>
<gene>
    <name evidence="2" type="ORF">KVH43_05360</name>
</gene>
<feature type="transmembrane region" description="Helical" evidence="1">
    <location>
        <begin position="12"/>
        <end position="31"/>
    </location>
</feature>
<feature type="transmembrane region" description="Helical" evidence="1">
    <location>
        <begin position="43"/>
        <end position="60"/>
    </location>
</feature>
<dbReference type="Proteomes" id="UP000886818">
    <property type="component" value="Chromosome"/>
</dbReference>
<proteinExistence type="predicted"/>
<accession>A0ABX8RDH7</accession>
<protein>
    <submittedName>
        <fullName evidence="2">Uncharacterized protein</fullName>
    </submittedName>
</protein>
<sequence length="109" mass="12940">MNEKYKILLIRIIFVLLFFVTMLFGHLSMNFEFHSIQERACTILRWSSIGMGGFLFFVNPDIVMKSFKHKRNDKKEENIHIIYCEIFGLIISIVGFEYAAEILFCMIFK</sequence>
<name>A0ABX8RDH7_9CLOT</name>
<evidence type="ECO:0000313" key="3">
    <source>
        <dbReference type="Proteomes" id="UP000886818"/>
    </source>
</evidence>
<organism evidence="2 3">
    <name type="scientific">Crassaminicella indica</name>
    <dbReference type="NCBI Taxonomy" id="2855394"/>
    <lineage>
        <taxon>Bacteria</taxon>
        <taxon>Bacillati</taxon>
        <taxon>Bacillota</taxon>
        <taxon>Clostridia</taxon>
        <taxon>Eubacteriales</taxon>
        <taxon>Clostridiaceae</taxon>
        <taxon>Crassaminicella</taxon>
    </lineage>
</organism>
<dbReference type="RefSeq" id="WP_218283819.1">
    <property type="nucleotide sequence ID" value="NZ_CP078093.1"/>
</dbReference>
<keyword evidence="1" id="KW-1133">Transmembrane helix</keyword>
<evidence type="ECO:0000256" key="1">
    <source>
        <dbReference type="SAM" id="Phobius"/>
    </source>
</evidence>
<keyword evidence="1" id="KW-0472">Membrane</keyword>
<evidence type="ECO:0000313" key="2">
    <source>
        <dbReference type="EMBL" id="QXM07133.1"/>
    </source>
</evidence>
<keyword evidence="1" id="KW-0812">Transmembrane</keyword>
<dbReference type="EMBL" id="CP078093">
    <property type="protein sequence ID" value="QXM07133.1"/>
    <property type="molecule type" value="Genomic_DNA"/>
</dbReference>